<name>A0ABY9CIA7_VITVI</name>
<keyword evidence="2" id="KW-1185">Reference proteome</keyword>
<reference evidence="1 2" key="1">
    <citation type="journal article" date="2023" name="Hortic Res">
        <title>The complete reference genome for grapevine (Vitis vinifera L.) genetics and breeding.</title>
        <authorList>
            <person name="Shi X."/>
            <person name="Cao S."/>
            <person name="Wang X."/>
            <person name="Huang S."/>
            <person name="Wang Y."/>
            <person name="Liu Z."/>
            <person name="Liu W."/>
            <person name="Leng X."/>
            <person name="Peng Y."/>
            <person name="Wang N."/>
            <person name="Wang Y."/>
            <person name="Ma Z."/>
            <person name="Xu X."/>
            <person name="Zhang F."/>
            <person name="Xue H."/>
            <person name="Zhong H."/>
            <person name="Wang Y."/>
            <person name="Zhang K."/>
            <person name="Velt A."/>
            <person name="Avia K."/>
            <person name="Holtgrawe D."/>
            <person name="Grimplet J."/>
            <person name="Matus J.T."/>
            <person name="Ware D."/>
            <person name="Wu X."/>
            <person name="Wang H."/>
            <person name="Liu C."/>
            <person name="Fang Y."/>
            <person name="Rustenholz C."/>
            <person name="Cheng Z."/>
            <person name="Xiao H."/>
            <person name="Zhou Y."/>
        </authorList>
    </citation>
    <scope>NUCLEOTIDE SEQUENCE [LARGE SCALE GENOMIC DNA]</scope>
    <source>
        <strain evidence="2">cv. Pinot noir / PN40024</strain>
        <tissue evidence="1">Leaf</tissue>
    </source>
</reference>
<organism evidence="1 2">
    <name type="scientific">Vitis vinifera</name>
    <name type="common">Grape</name>
    <dbReference type="NCBI Taxonomy" id="29760"/>
    <lineage>
        <taxon>Eukaryota</taxon>
        <taxon>Viridiplantae</taxon>
        <taxon>Streptophyta</taxon>
        <taxon>Embryophyta</taxon>
        <taxon>Tracheophyta</taxon>
        <taxon>Spermatophyta</taxon>
        <taxon>Magnoliopsida</taxon>
        <taxon>eudicotyledons</taxon>
        <taxon>Gunneridae</taxon>
        <taxon>Pentapetalae</taxon>
        <taxon>rosids</taxon>
        <taxon>Vitales</taxon>
        <taxon>Vitaceae</taxon>
        <taxon>Viteae</taxon>
        <taxon>Vitis</taxon>
    </lineage>
</organism>
<proteinExistence type="predicted"/>
<sequence length="82" mass="9448">MGFRCPERKGVADYLHEVTSRKDRSSIGHVKTNLTDLLKPKNSRGIPVIPRWAKTSRRACNSIQQDQKPSSCFDNQKVWCFK</sequence>
<evidence type="ECO:0000313" key="2">
    <source>
        <dbReference type="Proteomes" id="UP001227230"/>
    </source>
</evidence>
<gene>
    <name evidence="1" type="ORF">VitviT2T_013656</name>
</gene>
<protein>
    <submittedName>
        <fullName evidence="1">Uncharacterized protein</fullName>
    </submittedName>
</protein>
<dbReference type="Proteomes" id="UP001227230">
    <property type="component" value="Chromosome 9"/>
</dbReference>
<evidence type="ECO:0000313" key="1">
    <source>
        <dbReference type="EMBL" id="WJZ94831.1"/>
    </source>
</evidence>
<dbReference type="EMBL" id="CP126656">
    <property type="protein sequence ID" value="WJZ94831.1"/>
    <property type="molecule type" value="Genomic_DNA"/>
</dbReference>
<accession>A0ABY9CIA7</accession>